<organism evidence="5 6">
    <name type="scientific">Cryoendolithus antarcticus</name>
    <dbReference type="NCBI Taxonomy" id="1507870"/>
    <lineage>
        <taxon>Eukaryota</taxon>
        <taxon>Fungi</taxon>
        <taxon>Dikarya</taxon>
        <taxon>Ascomycota</taxon>
        <taxon>Pezizomycotina</taxon>
        <taxon>Dothideomycetes</taxon>
        <taxon>Dothideomycetidae</taxon>
        <taxon>Cladosporiales</taxon>
        <taxon>Cladosporiaceae</taxon>
        <taxon>Cryoendolithus</taxon>
    </lineage>
</organism>
<gene>
    <name evidence="5" type="ORF">B0A48_09081</name>
</gene>
<dbReference type="Pfam" id="PF01494">
    <property type="entry name" value="FAD_binding_3"/>
    <property type="match status" value="1"/>
</dbReference>
<dbReference type="InterPro" id="IPR036188">
    <property type="entry name" value="FAD/NAD-bd_sf"/>
</dbReference>
<feature type="domain" description="FAD-binding" evidence="4">
    <location>
        <begin position="7"/>
        <end position="346"/>
    </location>
</feature>
<keyword evidence="6" id="KW-1185">Reference proteome</keyword>
<dbReference type="Gene3D" id="3.30.9.10">
    <property type="entry name" value="D-Amino Acid Oxidase, subunit A, domain 2"/>
    <property type="match status" value="1"/>
</dbReference>
<protein>
    <recommendedName>
        <fullName evidence="4">FAD-binding domain-containing protein</fullName>
    </recommendedName>
</protein>
<evidence type="ECO:0000256" key="3">
    <source>
        <dbReference type="ARBA" id="ARBA00023002"/>
    </source>
</evidence>
<proteinExistence type="predicted"/>
<keyword evidence="1" id="KW-0285">Flavoprotein</keyword>
<dbReference type="InterPro" id="IPR051704">
    <property type="entry name" value="FAD_aromatic-hydroxylase"/>
</dbReference>
<evidence type="ECO:0000256" key="1">
    <source>
        <dbReference type="ARBA" id="ARBA00022630"/>
    </source>
</evidence>
<dbReference type="PANTHER" id="PTHR46865">
    <property type="entry name" value="OXIDOREDUCTASE-RELATED"/>
    <property type="match status" value="1"/>
</dbReference>
<evidence type="ECO:0000313" key="6">
    <source>
        <dbReference type="Proteomes" id="UP000192596"/>
    </source>
</evidence>
<evidence type="ECO:0000259" key="4">
    <source>
        <dbReference type="Pfam" id="PF01494"/>
    </source>
</evidence>
<dbReference type="InterPro" id="IPR002938">
    <property type="entry name" value="FAD-bd"/>
</dbReference>
<dbReference type="PRINTS" id="PR00420">
    <property type="entry name" value="RNGMNOXGNASE"/>
</dbReference>
<evidence type="ECO:0000256" key="2">
    <source>
        <dbReference type="ARBA" id="ARBA00022827"/>
    </source>
</evidence>
<evidence type="ECO:0000313" key="5">
    <source>
        <dbReference type="EMBL" id="OQO05313.1"/>
    </source>
</evidence>
<dbReference type="Proteomes" id="UP000192596">
    <property type="component" value="Unassembled WGS sequence"/>
</dbReference>
<accession>A0A1V8T1K6</accession>
<dbReference type="Gene3D" id="3.50.50.60">
    <property type="entry name" value="FAD/NAD(P)-binding domain"/>
    <property type="match status" value="1"/>
</dbReference>
<dbReference type="EMBL" id="NAJO01000019">
    <property type="protein sequence ID" value="OQO05313.1"/>
    <property type="molecule type" value="Genomic_DNA"/>
</dbReference>
<name>A0A1V8T1K6_9PEZI</name>
<reference evidence="6" key="1">
    <citation type="submission" date="2017-03" db="EMBL/GenBank/DDBJ databases">
        <title>Genomes of endolithic fungi from Antarctica.</title>
        <authorList>
            <person name="Coleine C."/>
            <person name="Masonjones S."/>
            <person name="Stajich J.E."/>
        </authorList>
    </citation>
    <scope>NUCLEOTIDE SEQUENCE [LARGE SCALE GENOMIC DNA]</scope>
    <source>
        <strain evidence="6">CCFEE 5527</strain>
    </source>
</reference>
<dbReference type="GO" id="GO:0016491">
    <property type="term" value="F:oxidoreductase activity"/>
    <property type="evidence" value="ECO:0007669"/>
    <property type="project" value="UniProtKB-KW"/>
</dbReference>
<keyword evidence="3" id="KW-0560">Oxidoreductase</keyword>
<dbReference type="InParanoid" id="A0A1V8T1K6"/>
<dbReference type="AlphaFoldDB" id="A0A1V8T1K6"/>
<sequence>MTSTPHILISGAGIAGPALAVLLNRNGFNTTIVERSTSIRIEGQQIDLVGPGIQAARFMGVEQAIRKRIVHDDGMRVVDENDKDIGRFPVSNSVNSPVREIEILRGDMADAFYQASKDETEYIFGDSITGLTGKDDRVTVKLTSGAERDFDLVVGADGLGSRTRELAFGKPKEGYVRSLKGYIGTFTIPWAPQDETWSRFHLAAGRNVLIRPDKARKQSGVYLCRINDNETDEIVGLPQAEQKALLKKIFSGMGWEVPRILDHIDASETFYLLRTARVKMDSWSTDKGRVVVLGDAGYAPSGVTGLGTTAALVGAYMLAGCLTTYRGDIKAALAAYERDMRPFINKAQVLLPGVPDVANPQTEAGTTALRLAVKTSSFALSTGVLTAATWLFTPLLFIGNKLGIVKAVFGGSAGEEKLRVYEKMRGIEESVDGKVVR</sequence>
<dbReference type="PANTHER" id="PTHR46865:SF7">
    <property type="entry name" value="MONOOXYGENASE, PUTATIVE (AFU_ORTHOLOGUE AFUA_8G07040)-RELATED"/>
    <property type="match status" value="1"/>
</dbReference>
<dbReference type="STRING" id="1507870.A0A1V8T1K6"/>
<keyword evidence="2" id="KW-0274">FAD</keyword>
<dbReference type="SUPFAM" id="SSF51905">
    <property type="entry name" value="FAD/NAD(P)-binding domain"/>
    <property type="match status" value="1"/>
</dbReference>
<comment type="caution">
    <text evidence="5">The sequence shown here is derived from an EMBL/GenBank/DDBJ whole genome shotgun (WGS) entry which is preliminary data.</text>
</comment>
<dbReference type="GO" id="GO:0071949">
    <property type="term" value="F:FAD binding"/>
    <property type="evidence" value="ECO:0007669"/>
    <property type="project" value="InterPro"/>
</dbReference>
<dbReference type="OrthoDB" id="655030at2759"/>